<organism evidence="2 3">
    <name type="scientific">Gossypium hirsutum</name>
    <name type="common">Upland cotton</name>
    <name type="synonym">Gossypium mexicanum</name>
    <dbReference type="NCBI Taxonomy" id="3635"/>
    <lineage>
        <taxon>Eukaryota</taxon>
        <taxon>Viridiplantae</taxon>
        <taxon>Streptophyta</taxon>
        <taxon>Embryophyta</taxon>
        <taxon>Tracheophyta</taxon>
        <taxon>Spermatophyta</taxon>
        <taxon>Magnoliopsida</taxon>
        <taxon>eudicotyledons</taxon>
        <taxon>Gunneridae</taxon>
        <taxon>Pentapetalae</taxon>
        <taxon>rosids</taxon>
        <taxon>malvids</taxon>
        <taxon>Malvales</taxon>
        <taxon>Malvaceae</taxon>
        <taxon>Malvoideae</taxon>
        <taxon>Gossypium</taxon>
    </lineage>
</organism>
<evidence type="ECO:0000313" key="2">
    <source>
        <dbReference type="Proteomes" id="UP000818029"/>
    </source>
</evidence>
<keyword evidence="2" id="KW-1185">Reference proteome</keyword>
<feature type="region of interest" description="Disordered" evidence="1">
    <location>
        <begin position="1"/>
        <end position="23"/>
    </location>
</feature>
<evidence type="ECO:0000313" key="3">
    <source>
        <dbReference type="RefSeq" id="XP_040944235.1"/>
    </source>
</evidence>
<dbReference type="GeneID" id="107951291"/>
<gene>
    <name evidence="3" type="primary">LOC107951291</name>
</gene>
<evidence type="ECO:0000256" key="1">
    <source>
        <dbReference type="SAM" id="MobiDB-lite"/>
    </source>
</evidence>
<reference evidence="2" key="1">
    <citation type="journal article" date="2020" name="Nat. Genet.">
        <title>Genomic diversifications of five Gossypium allopolyploid species and their impact on cotton improvement.</title>
        <authorList>
            <person name="Chen Z.J."/>
            <person name="Sreedasyam A."/>
            <person name="Ando A."/>
            <person name="Song Q."/>
            <person name="De Santiago L.M."/>
            <person name="Hulse-Kemp A.M."/>
            <person name="Ding M."/>
            <person name="Ye W."/>
            <person name="Kirkbride R.C."/>
            <person name="Jenkins J."/>
            <person name="Plott C."/>
            <person name="Lovell J."/>
            <person name="Lin Y.M."/>
            <person name="Vaughn R."/>
            <person name="Liu B."/>
            <person name="Simpson S."/>
            <person name="Scheffler B.E."/>
            <person name="Wen L."/>
            <person name="Saski C.A."/>
            <person name="Grover C.E."/>
            <person name="Hu G."/>
            <person name="Conover J.L."/>
            <person name="Carlson J.W."/>
            <person name="Shu S."/>
            <person name="Boston L.B."/>
            <person name="Williams M."/>
            <person name="Peterson D.G."/>
            <person name="McGee K."/>
            <person name="Jones D.C."/>
            <person name="Wendel J.F."/>
            <person name="Stelly D.M."/>
            <person name="Grimwood J."/>
            <person name="Schmutz J."/>
        </authorList>
    </citation>
    <scope>NUCLEOTIDE SEQUENCE [LARGE SCALE GENOMIC DNA]</scope>
    <source>
        <strain evidence="2">cv. TM-1</strain>
    </source>
</reference>
<reference evidence="3" key="2">
    <citation type="submission" date="2025-08" db="UniProtKB">
        <authorList>
            <consortium name="RefSeq"/>
        </authorList>
    </citation>
    <scope>IDENTIFICATION</scope>
</reference>
<proteinExistence type="predicted"/>
<protein>
    <submittedName>
        <fullName evidence="3">Uncharacterized protein</fullName>
    </submittedName>
</protein>
<name>A0ABM2ZNJ7_GOSHI</name>
<dbReference type="Proteomes" id="UP000818029">
    <property type="component" value="Chromosome D02"/>
</dbReference>
<sequence>MEESREGVRTREGIDKEQEGRKFEESQIVKSYRVVEERPIAFKKGKKRQRMQGGGQSALVLHEEIESEGHNKITTAVGRYNASRDLLERRNGCCLESTLQCVENVFHLTGALISDWSLLFHLVKDLFRFLLHPAINKEARNLPNLSTKTKSDSPKETMAEPYVEQVEYLDVLTKIGKKIGKKIGGSKPRHVPSFLSISGLSVFDLST</sequence>
<dbReference type="RefSeq" id="XP_040944235.1">
    <property type="nucleotide sequence ID" value="XM_041088301.1"/>
</dbReference>
<accession>A0ABM2ZNJ7</accession>